<dbReference type="Proteomes" id="UP000677228">
    <property type="component" value="Unassembled WGS sequence"/>
</dbReference>
<evidence type="ECO:0000313" key="3">
    <source>
        <dbReference type="EMBL" id="CAF3607633.1"/>
    </source>
</evidence>
<organism evidence="2 5">
    <name type="scientific">Didymodactylos carnosus</name>
    <dbReference type="NCBI Taxonomy" id="1234261"/>
    <lineage>
        <taxon>Eukaryota</taxon>
        <taxon>Metazoa</taxon>
        <taxon>Spiralia</taxon>
        <taxon>Gnathifera</taxon>
        <taxon>Rotifera</taxon>
        <taxon>Eurotatoria</taxon>
        <taxon>Bdelloidea</taxon>
        <taxon>Philodinida</taxon>
        <taxon>Philodinidae</taxon>
        <taxon>Didymodactylos</taxon>
    </lineage>
</organism>
<evidence type="ECO:0000313" key="5">
    <source>
        <dbReference type="Proteomes" id="UP000663829"/>
    </source>
</evidence>
<dbReference type="EMBL" id="CAJOBC010003845">
    <property type="protein sequence ID" value="CAF3803156.1"/>
    <property type="molecule type" value="Genomic_DNA"/>
</dbReference>
<evidence type="ECO:0000313" key="2">
    <source>
        <dbReference type="EMBL" id="CAF1032392.1"/>
    </source>
</evidence>
<reference evidence="2" key="1">
    <citation type="submission" date="2021-02" db="EMBL/GenBank/DDBJ databases">
        <authorList>
            <person name="Nowell W R."/>
        </authorList>
    </citation>
    <scope>NUCLEOTIDE SEQUENCE</scope>
</reference>
<evidence type="ECO:0000313" key="1">
    <source>
        <dbReference type="EMBL" id="CAF0823286.1"/>
    </source>
</evidence>
<dbReference type="EMBL" id="CAJNOK010001654">
    <property type="protein sequence ID" value="CAF0823286.1"/>
    <property type="molecule type" value="Genomic_DNA"/>
</dbReference>
<evidence type="ECO:0000313" key="4">
    <source>
        <dbReference type="EMBL" id="CAF3803156.1"/>
    </source>
</evidence>
<dbReference type="Proteomes" id="UP000682733">
    <property type="component" value="Unassembled WGS sequence"/>
</dbReference>
<sequence>MDATNILAQVEMAKLSAEHTIADVNEHGDLSFSIEFQYELQVKYNQIQTLNKIILKKYELERNKKYDDLYLLRILLSDIFQWITTIDGGMDNSIAAYFFYLMLKPMQTLGRMCPFITDDVMTSIPFITENKGFKEAFKPIDKMFNPPLYVPKNETSQGK</sequence>
<dbReference type="AlphaFoldDB" id="A0A814J2C0"/>
<proteinExistence type="predicted"/>
<accession>A0A814J2C0</accession>
<protein>
    <submittedName>
        <fullName evidence="2">Uncharacterized protein</fullName>
    </submittedName>
</protein>
<dbReference type="Proteomes" id="UP000681722">
    <property type="component" value="Unassembled WGS sequence"/>
</dbReference>
<gene>
    <name evidence="2" type="ORF">GPM918_LOCUS15347</name>
    <name evidence="1" type="ORF">OVA965_LOCUS5760</name>
    <name evidence="4" type="ORF">SRO942_LOCUS15347</name>
    <name evidence="3" type="ORF">TMI583_LOCUS5757</name>
</gene>
<dbReference type="Proteomes" id="UP000663829">
    <property type="component" value="Unassembled WGS sequence"/>
</dbReference>
<name>A0A814J2C0_9BILA</name>
<keyword evidence="5" id="KW-1185">Reference proteome</keyword>
<dbReference type="EMBL" id="CAJNOQ010003845">
    <property type="protein sequence ID" value="CAF1032392.1"/>
    <property type="molecule type" value="Genomic_DNA"/>
</dbReference>
<dbReference type="EMBL" id="CAJOBA010001654">
    <property type="protein sequence ID" value="CAF3607633.1"/>
    <property type="molecule type" value="Genomic_DNA"/>
</dbReference>
<comment type="caution">
    <text evidence="2">The sequence shown here is derived from an EMBL/GenBank/DDBJ whole genome shotgun (WGS) entry which is preliminary data.</text>
</comment>